<dbReference type="Gene3D" id="1.20.5.320">
    <property type="entry name" value="6-Phosphogluconate Dehydrogenase, domain 3"/>
    <property type="match status" value="1"/>
</dbReference>
<keyword evidence="2" id="KW-0812">Transmembrane</keyword>
<feature type="region of interest" description="Disordered" evidence="1">
    <location>
        <begin position="333"/>
        <end position="423"/>
    </location>
</feature>
<name>A0ABN8LDA3_9CNID</name>
<comment type="caution">
    <text evidence="3">The sequence shown here is derived from an EMBL/GenBank/DDBJ whole genome shotgun (WGS) entry which is preliminary data.</text>
</comment>
<organism evidence="3 4">
    <name type="scientific">Porites evermanni</name>
    <dbReference type="NCBI Taxonomy" id="104178"/>
    <lineage>
        <taxon>Eukaryota</taxon>
        <taxon>Metazoa</taxon>
        <taxon>Cnidaria</taxon>
        <taxon>Anthozoa</taxon>
        <taxon>Hexacorallia</taxon>
        <taxon>Scleractinia</taxon>
        <taxon>Fungiina</taxon>
        <taxon>Poritidae</taxon>
        <taxon>Porites</taxon>
    </lineage>
</organism>
<evidence type="ECO:0000313" key="4">
    <source>
        <dbReference type="Proteomes" id="UP001159427"/>
    </source>
</evidence>
<dbReference type="PANTHER" id="PTHR24024:SF18">
    <property type="entry name" value="SHORT-CHAIN COLLAGEN C4-LIKE"/>
    <property type="match status" value="1"/>
</dbReference>
<keyword evidence="4" id="KW-1185">Reference proteome</keyword>
<keyword evidence="2" id="KW-0472">Membrane</keyword>
<feature type="region of interest" description="Disordered" evidence="1">
    <location>
        <begin position="259"/>
        <end position="297"/>
    </location>
</feature>
<sequence>MGGEWYGHQGGGVNYLCLPHNPKYDRYNDGNQVSGYVYGAEYQVNSYNGYPFRRNLHDHEAPCVVCFVKSRGSMLMMPARNDCPSGWTEEYHGYLMTAYHNHPNQKDFVCVDKDPEYVPGTNTNKDGALLYFVEGYCGSLPCLPYVQHRELTCAVCTKIRCYEAFNGLMQTREGDLLSGPRPEELPTCKKGDLILEVLIEMNHSKSEKKPKGKCLSDLVSPHLLVCVVLAATCAALVVVILQMDRRVSAFNDTLEELRREGKKASTVNDSATVSSELAARGKRGTSNTTPGQKSDIEKRLNLLEERVGALFNKSEFFSSKLRVQKLFSYIIRGRDGRDGLPGKPGIPGNPGVPGVGSPGKAGPSGKDGPRGKPGAKGDAGKPGINKPFPGPPGPKGERGSAGSPGLKGPQGPKGEKGKEGAGKSGVKYVRWGRTTCPGGAELVYKGLMGGERYNHQGGGVNYLCLPHNPKYDRYNDGNQYSGYVYGVEYEVSSYSGYPFRRNLHDHEAPCVVCFVKSRGAMLMMPARNDCPTGWTEEYHGYLMTEKYNHPNQKDFVCVDKDPEYVAGTNGNKDGALLYFVEGGCGSLPCPPYVLHRELTCAVCTK</sequence>
<protein>
    <recommendedName>
        <fullName evidence="5">Short-chain collagen C4-like</fullName>
    </recommendedName>
</protein>
<keyword evidence="2" id="KW-1133">Transmembrane helix</keyword>
<accession>A0ABN8LDA3</accession>
<evidence type="ECO:0000313" key="3">
    <source>
        <dbReference type="EMBL" id="CAH3015043.1"/>
    </source>
</evidence>
<dbReference type="InterPro" id="IPR051077">
    <property type="entry name" value="Ca-dependent_lectin"/>
</dbReference>
<dbReference type="PANTHER" id="PTHR24024">
    <property type="entry name" value="PULMONARY SURFACTANT-ASSOCIATED PROTEIN A"/>
    <property type="match status" value="1"/>
</dbReference>
<evidence type="ECO:0008006" key="5">
    <source>
        <dbReference type="Google" id="ProtNLM"/>
    </source>
</evidence>
<reference evidence="3 4" key="1">
    <citation type="submission" date="2022-05" db="EMBL/GenBank/DDBJ databases">
        <authorList>
            <consortium name="Genoscope - CEA"/>
            <person name="William W."/>
        </authorList>
    </citation>
    <scope>NUCLEOTIDE SEQUENCE [LARGE SCALE GENOMIC DNA]</scope>
</reference>
<dbReference type="Pfam" id="PF01391">
    <property type="entry name" value="Collagen"/>
    <property type="match status" value="1"/>
</dbReference>
<dbReference type="EMBL" id="CALNXI010000018">
    <property type="protein sequence ID" value="CAH3015043.1"/>
    <property type="molecule type" value="Genomic_DNA"/>
</dbReference>
<dbReference type="InterPro" id="IPR008160">
    <property type="entry name" value="Collagen"/>
</dbReference>
<proteinExistence type="predicted"/>
<gene>
    <name evidence="3" type="ORF">PEVE_00011151</name>
</gene>
<feature type="transmembrane region" description="Helical" evidence="2">
    <location>
        <begin position="218"/>
        <end position="241"/>
    </location>
</feature>
<dbReference type="Proteomes" id="UP001159427">
    <property type="component" value="Unassembled WGS sequence"/>
</dbReference>
<evidence type="ECO:0000256" key="2">
    <source>
        <dbReference type="SAM" id="Phobius"/>
    </source>
</evidence>
<feature type="compositionally biased region" description="Low complexity" evidence="1">
    <location>
        <begin position="403"/>
        <end position="412"/>
    </location>
</feature>
<feature type="compositionally biased region" description="Polar residues" evidence="1">
    <location>
        <begin position="265"/>
        <end position="275"/>
    </location>
</feature>
<evidence type="ECO:0000256" key="1">
    <source>
        <dbReference type="SAM" id="MobiDB-lite"/>
    </source>
</evidence>